<dbReference type="RefSeq" id="WP_163496570.1">
    <property type="nucleotide sequence ID" value="NZ_CP048711.1"/>
</dbReference>
<proteinExistence type="predicted"/>
<dbReference type="AlphaFoldDB" id="A0A6C0U5N7"/>
<protein>
    <recommendedName>
        <fullName evidence="3">DUF551 domain-containing protein</fullName>
    </recommendedName>
</protein>
<accession>A0A6C0U5N7</accession>
<evidence type="ECO:0000313" key="1">
    <source>
        <dbReference type="EMBL" id="QIB67143.1"/>
    </source>
</evidence>
<name>A0A6C0U5N7_9GAMM</name>
<dbReference type="KEGG" id="kim:G3T16_18800"/>
<sequence length="120" mass="13886">MTSDLEQLLDDAANYVVSAHTTFDMNIRYAKRLRAAADVVAAEWSYIHEKLPPEGEPVIGWHPNWICDDFNPRGIRECFRFGDGTEWHNARWNDSQDCYETDKEAPKAWRPYPVAPRSTS</sequence>
<evidence type="ECO:0000313" key="2">
    <source>
        <dbReference type="Proteomes" id="UP000477680"/>
    </source>
</evidence>
<gene>
    <name evidence="1" type="ORF">G3T16_18800</name>
</gene>
<reference evidence="1 2" key="1">
    <citation type="submission" date="2020-02" db="EMBL/GenBank/DDBJ databases">
        <title>Genome sequencing for Kineobactrum sp. M2.</title>
        <authorList>
            <person name="Park S.-J."/>
        </authorList>
    </citation>
    <scope>NUCLEOTIDE SEQUENCE [LARGE SCALE GENOMIC DNA]</scope>
    <source>
        <strain evidence="1 2">M2</strain>
    </source>
</reference>
<organism evidence="1 2">
    <name type="scientific">Kineobactrum salinum</name>
    <dbReference type="NCBI Taxonomy" id="2708301"/>
    <lineage>
        <taxon>Bacteria</taxon>
        <taxon>Pseudomonadati</taxon>
        <taxon>Pseudomonadota</taxon>
        <taxon>Gammaproteobacteria</taxon>
        <taxon>Cellvibrionales</taxon>
        <taxon>Halieaceae</taxon>
        <taxon>Kineobactrum</taxon>
    </lineage>
</organism>
<evidence type="ECO:0008006" key="3">
    <source>
        <dbReference type="Google" id="ProtNLM"/>
    </source>
</evidence>
<keyword evidence="2" id="KW-1185">Reference proteome</keyword>
<dbReference type="Proteomes" id="UP000477680">
    <property type="component" value="Chromosome"/>
</dbReference>
<dbReference type="EMBL" id="CP048711">
    <property type="protein sequence ID" value="QIB67143.1"/>
    <property type="molecule type" value="Genomic_DNA"/>
</dbReference>